<dbReference type="PROSITE" id="PS50928">
    <property type="entry name" value="ABC_TM1"/>
    <property type="match status" value="1"/>
</dbReference>
<comment type="similarity">
    <text evidence="7">Belongs to the binding-protein-dependent transport system permease family.</text>
</comment>
<feature type="transmembrane region" description="Helical" evidence="7">
    <location>
        <begin position="94"/>
        <end position="115"/>
    </location>
</feature>
<dbReference type="SUPFAM" id="SSF161098">
    <property type="entry name" value="MetI-like"/>
    <property type="match status" value="1"/>
</dbReference>
<dbReference type="EMBL" id="CP141615">
    <property type="protein sequence ID" value="WRP17905.1"/>
    <property type="molecule type" value="Genomic_DNA"/>
</dbReference>
<protein>
    <submittedName>
        <fullName evidence="9">Sugar ABC transporter permease</fullName>
    </submittedName>
</protein>
<dbReference type="InterPro" id="IPR000515">
    <property type="entry name" value="MetI-like"/>
</dbReference>
<feature type="transmembrane region" description="Helical" evidence="7">
    <location>
        <begin position="288"/>
        <end position="307"/>
    </location>
</feature>
<feature type="transmembrane region" description="Helical" evidence="7">
    <location>
        <begin position="234"/>
        <end position="259"/>
    </location>
</feature>
<dbReference type="InterPro" id="IPR035906">
    <property type="entry name" value="MetI-like_sf"/>
</dbReference>
<evidence type="ECO:0000256" key="7">
    <source>
        <dbReference type="RuleBase" id="RU363032"/>
    </source>
</evidence>
<evidence type="ECO:0000256" key="1">
    <source>
        <dbReference type="ARBA" id="ARBA00004651"/>
    </source>
</evidence>
<evidence type="ECO:0000256" key="5">
    <source>
        <dbReference type="ARBA" id="ARBA00022989"/>
    </source>
</evidence>
<keyword evidence="4 7" id="KW-0812">Transmembrane</keyword>
<evidence type="ECO:0000256" key="3">
    <source>
        <dbReference type="ARBA" id="ARBA00022475"/>
    </source>
</evidence>
<evidence type="ECO:0000313" key="9">
    <source>
        <dbReference type="EMBL" id="WRP17905.1"/>
    </source>
</evidence>
<evidence type="ECO:0000256" key="2">
    <source>
        <dbReference type="ARBA" id="ARBA00022448"/>
    </source>
</evidence>
<keyword evidence="3" id="KW-1003">Cell membrane</keyword>
<dbReference type="CDD" id="cd06261">
    <property type="entry name" value="TM_PBP2"/>
    <property type="match status" value="1"/>
</dbReference>
<evidence type="ECO:0000259" key="8">
    <source>
        <dbReference type="PROSITE" id="PS50928"/>
    </source>
</evidence>
<dbReference type="Gene3D" id="1.10.3720.10">
    <property type="entry name" value="MetI-like"/>
    <property type="match status" value="1"/>
</dbReference>
<evidence type="ECO:0000256" key="4">
    <source>
        <dbReference type="ARBA" id="ARBA00022692"/>
    </source>
</evidence>
<dbReference type="Proteomes" id="UP001332192">
    <property type="component" value="Chromosome"/>
</dbReference>
<reference evidence="9 10" key="1">
    <citation type="journal article" date="2024" name="Front. Microbiol.">
        <title>Novel thermophilic genera Geochorda gen. nov. and Carboxydochorda gen. nov. from the deep terrestrial subsurface reveal the ecophysiological diversity in the class Limnochordia.</title>
        <authorList>
            <person name="Karnachuk O.V."/>
            <person name="Lukina A.P."/>
            <person name="Avakyan M.R."/>
            <person name="Kadnikov V.V."/>
            <person name="Begmatov S."/>
            <person name="Beletsky A.V."/>
            <person name="Vlasova K.G."/>
            <person name="Novikov A.A."/>
            <person name="Shcherbakova V.A."/>
            <person name="Mardanov A.V."/>
            <person name="Ravin N.V."/>
        </authorList>
    </citation>
    <scope>NUCLEOTIDE SEQUENCE [LARGE SCALE GENOMIC DNA]</scope>
    <source>
        <strain evidence="9 10">L945</strain>
    </source>
</reference>
<dbReference type="RefSeq" id="WP_324717176.1">
    <property type="nucleotide sequence ID" value="NZ_CP141615.1"/>
</dbReference>
<proteinExistence type="inferred from homology"/>
<sequence length="317" mass="34506">MGARRDVAQLAPQAVGLGARWRFVADQAGVLGWFMLTPALLYVSLLVGVPFVLAIVLSFSAATAGSLSLSWVGLRNFAMVLADPMFHRAVANTFLFTFVSQALVLVLATVQALLLTVAFPGRRVVRFLMLLPWAAPVALSSMAWTWIFDSTFSVINWTASVIHLLRPGQWWYWLGTPDLAMIAIITVHVWRMLPFGTVVLLAGMTAIPQDVREAALIDGAGFWRRLFQVEVPMLLPIVTVVVLFGVVFTFTDLSVVWLLTRGGPYNTTHVLASLAFQRGILGGNLGEGAAIALFLFPVLVVGAVVMLRMARRAEVGA</sequence>
<feature type="transmembrane region" description="Helical" evidence="7">
    <location>
        <begin position="127"/>
        <end position="147"/>
    </location>
</feature>
<keyword evidence="6 7" id="KW-0472">Membrane</keyword>
<dbReference type="Pfam" id="PF00528">
    <property type="entry name" value="BPD_transp_1"/>
    <property type="match status" value="1"/>
</dbReference>
<gene>
    <name evidence="9" type="ORF">U7230_02515</name>
</gene>
<feature type="domain" description="ABC transmembrane type-1" evidence="8">
    <location>
        <begin position="90"/>
        <end position="306"/>
    </location>
</feature>
<keyword evidence="2 7" id="KW-0813">Transport</keyword>
<dbReference type="PANTHER" id="PTHR43005:SF1">
    <property type="entry name" value="SPERMIDINE_PUTRESCINE TRANSPORT SYSTEM PERMEASE PROTEIN"/>
    <property type="match status" value="1"/>
</dbReference>
<keyword evidence="10" id="KW-1185">Reference proteome</keyword>
<evidence type="ECO:0000256" key="6">
    <source>
        <dbReference type="ARBA" id="ARBA00023136"/>
    </source>
</evidence>
<comment type="subcellular location">
    <subcellularLocation>
        <location evidence="1 7">Cell membrane</location>
        <topology evidence="1 7">Multi-pass membrane protein</topology>
    </subcellularLocation>
</comment>
<evidence type="ECO:0000313" key="10">
    <source>
        <dbReference type="Proteomes" id="UP001332192"/>
    </source>
</evidence>
<name>A0ABZ1BYJ0_9FIRM</name>
<keyword evidence="5 7" id="KW-1133">Transmembrane helix</keyword>
<accession>A0ABZ1BYJ0</accession>
<organism evidence="9 10">
    <name type="scientific">Carboxydichorda subterranea</name>
    <dbReference type="NCBI Taxonomy" id="3109565"/>
    <lineage>
        <taxon>Bacteria</taxon>
        <taxon>Bacillati</taxon>
        <taxon>Bacillota</taxon>
        <taxon>Limnochordia</taxon>
        <taxon>Limnochordales</taxon>
        <taxon>Geochordaceae</taxon>
        <taxon>Carboxydichorda</taxon>
    </lineage>
</organism>
<dbReference type="PANTHER" id="PTHR43005">
    <property type="entry name" value="BLR7065 PROTEIN"/>
    <property type="match status" value="1"/>
</dbReference>